<protein>
    <submittedName>
        <fullName evidence="6">Sigma-70 family RNA polymerase sigma factor</fullName>
    </submittedName>
</protein>
<dbReference type="GO" id="GO:0016987">
    <property type="term" value="F:sigma factor activity"/>
    <property type="evidence" value="ECO:0007669"/>
    <property type="project" value="UniProtKB-KW"/>
</dbReference>
<dbReference type="Proteomes" id="UP000593892">
    <property type="component" value="Chromosome"/>
</dbReference>
<feature type="domain" description="RNA polymerase sigma-70 ECF-like HTH" evidence="5">
    <location>
        <begin position="6"/>
        <end position="185"/>
    </location>
</feature>
<dbReference type="InterPro" id="IPR013325">
    <property type="entry name" value="RNA_pol_sigma_r2"/>
</dbReference>
<dbReference type="InterPro" id="IPR011517">
    <property type="entry name" value="RNA_pol_sigma70_ECF-like"/>
</dbReference>
<keyword evidence="7" id="KW-1185">Reference proteome</keyword>
<sequence length="190" mass="21882">MEPSINVTGLLNAWRAGDQAALDRLMPMLYEELRRTARHYMRLERAGHSFQTNDLVNEAYLRLLGTHQMEYQDRVHFFALAAQMMRRVLVDHARSRGYQKRGGGVKRIPLEESMVMAPGRESEVVQLDDALTELAKQDARKARIVELRFFAGLSVEETATVLQVSTQTVLRDWKLAKAWLLRHMSQADDE</sequence>
<dbReference type="AlphaFoldDB" id="A0A7S7NPG1"/>
<evidence type="ECO:0000313" key="6">
    <source>
        <dbReference type="EMBL" id="QOY87315.1"/>
    </source>
</evidence>
<evidence type="ECO:0000256" key="2">
    <source>
        <dbReference type="ARBA" id="ARBA00023015"/>
    </source>
</evidence>
<name>A0A7S7NPG1_PALFE</name>
<dbReference type="RefSeq" id="WP_194448984.1">
    <property type="nucleotide sequence ID" value="NZ_CP063849.1"/>
</dbReference>
<dbReference type="EMBL" id="CP063849">
    <property type="protein sequence ID" value="QOY87315.1"/>
    <property type="molecule type" value="Genomic_DNA"/>
</dbReference>
<dbReference type="SUPFAM" id="SSF88946">
    <property type="entry name" value="Sigma2 domain of RNA polymerase sigma factors"/>
    <property type="match status" value="1"/>
</dbReference>
<keyword evidence="3" id="KW-0731">Sigma factor</keyword>
<evidence type="ECO:0000256" key="1">
    <source>
        <dbReference type="ARBA" id="ARBA00010641"/>
    </source>
</evidence>
<evidence type="ECO:0000259" key="5">
    <source>
        <dbReference type="Pfam" id="PF07638"/>
    </source>
</evidence>
<reference evidence="6 7" key="1">
    <citation type="submission" date="2020-10" db="EMBL/GenBank/DDBJ databases">
        <title>Complete genome sequence of Paludibaculum fermentans P105T, a facultatively anaerobic acidobacterium capable of dissimilatory Fe(III) reduction.</title>
        <authorList>
            <person name="Dedysh S.N."/>
            <person name="Beletsky A.V."/>
            <person name="Kulichevskaya I.S."/>
            <person name="Mardanov A.V."/>
            <person name="Ravin N.V."/>
        </authorList>
    </citation>
    <scope>NUCLEOTIDE SEQUENCE [LARGE SCALE GENOMIC DNA]</scope>
    <source>
        <strain evidence="6 7">P105</strain>
    </source>
</reference>
<dbReference type="InterPro" id="IPR039425">
    <property type="entry name" value="RNA_pol_sigma-70-like"/>
</dbReference>
<keyword evidence="4" id="KW-0804">Transcription</keyword>
<accession>A0A7S7NPG1</accession>
<dbReference type="InterPro" id="IPR036388">
    <property type="entry name" value="WH-like_DNA-bd_sf"/>
</dbReference>
<dbReference type="GO" id="GO:0006352">
    <property type="term" value="P:DNA-templated transcription initiation"/>
    <property type="evidence" value="ECO:0007669"/>
    <property type="project" value="InterPro"/>
</dbReference>
<dbReference type="NCBIfam" id="TIGR02999">
    <property type="entry name" value="Sig-70_X6"/>
    <property type="match status" value="1"/>
</dbReference>
<organism evidence="6 7">
    <name type="scientific">Paludibaculum fermentans</name>
    <dbReference type="NCBI Taxonomy" id="1473598"/>
    <lineage>
        <taxon>Bacteria</taxon>
        <taxon>Pseudomonadati</taxon>
        <taxon>Acidobacteriota</taxon>
        <taxon>Terriglobia</taxon>
        <taxon>Bryobacterales</taxon>
        <taxon>Bryobacteraceae</taxon>
        <taxon>Paludibaculum</taxon>
    </lineage>
</organism>
<evidence type="ECO:0000256" key="4">
    <source>
        <dbReference type="ARBA" id="ARBA00023163"/>
    </source>
</evidence>
<dbReference type="InterPro" id="IPR014284">
    <property type="entry name" value="RNA_pol_sigma-70_dom"/>
</dbReference>
<dbReference type="PANTHER" id="PTHR43133">
    <property type="entry name" value="RNA POLYMERASE ECF-TYPE SIGMA FACTO"/>
    <property type="match status" value="1"/>
</dbReference>
<dbReference type="PANTHER" id="PTHR43133:SF39">
    <property type="entry name" value="SIMILAR TO RNA POLYMERASE SIGMA-E FACTOR"/>
    <property type="match status" value="1"/>
</dbReference>
<gene>
    <name evidence="6" type="ORF">IRI77_31885</name>
</gene>
<dbReference type="Gene3D" id="1.10.1740.10">
    <property type="match status" value="1"/>
</dbReference>
<dbReference type="InterPro" id="IPR053812">
    <property type="entry name" value="HTH_Sigma70_ECF-like"/>
</dbReference>
<comment type="similarity">
    <text evidence="1">Belongs to the sigma-70 factor family. ECF subfamily.</text>
</comment>
<dbReference type="Gene3D" id="1.10.10.10">
    <property type="entry name" value="Winged helix-like DNA-binding domain superfamily/Winged helix DNA-binding domain"/>
    <property type="match status" value="1"/>
</dbReference>
<dbReference type="InterPro" id="IPR013324">
    <property type="entry name" value="RNA_pol_sigma_r3/r4-like"/>
</dbReference>
<keyword evidence="2" id="KW-0805">Transcription regulation</keyword>
<dbReference type="SUPFAM" id="SSF88659">
    <property type="entry name" value="Sigma3 and sigma4 domains of RNA polymerase sigma factors"/>
    <property type="match status" value="1"/>
</dbReference>
<evidence type="ECO:0000313" key="7">
    <source>
        <dbReference type="Proteomes" id="UP000593892"/>
    </source>
</evidence>
<dbReference type="NCBIfam" id="TIGR02937">
    <property type="entry name" value="sigma70-ECF"/>
    <property type="match status" value="1"/>
</dbReference>
<proteinExistence type="inferred from homology"/>
<dbReference type="Pfam" id="PF07638">
    <property type="entry name" value="Sigma70_ECF"/>
    <property type="match status" value="1"/>
</dbReference>
<dbReference type="KEGG" id="pfer:IRI77_31885"/>
<evidence type="ECO:0000256" key="3">
    <source>
        <dbReference type="ARBA" id="ARBA00023082"/>
    </source>
</evidence>